<dbReference type="PANTHER" id="PTHR35011:SF2">
    <property type="entry name" value="2,3-DIKETO-L-GULONATE TRAP TRANSPORTER SMALL PERMEASE PROTEIN YIAM"/>
    <property type="match status" value="1"/>
</dbReference>
<dbReference type="RefSeq" id="WP_247198300.1">
    <property type="nucleotide sequence ID" value="NZ_JALKCG010000001.1"/>
</dbReference>
<evidence type="ECO:0000256" key="4">
    <source>
        <dbReference type="ARBA" id="ARBA00022519"/>
    </source>
</evidence>
<evidence type="ECO:0000256" key="1">
    <source>
        <dbReference type="ARBA" id="ARBA00004429"/>
    </source>
</evidence>
<reference evidence="12" key="2">
    <citation type="submission" date="2023-07" db="EMBL/GenBank/DDBJ databases">
        <title>Ancylobacter moscoviensis sp. nov., facultatively methylotrophic bacteria from activated sludge and the reclassification of Starkeya novella (Starkey 1934) Kelly et al. 2000 as Ancylobacter novellus comb. nov., Starkeya koreensis Im et al. 2006 as Ancylobacter koreensis comb.nov., Angulomicrobium tetraedrale Vasil'eva et al. 1986 as Ancylobacter tetraedralis comb. nov., Angulomicrobium amanitiforme Fritz et al. 2004 as Ancylobacter amanitiformis comb. nov. and Methylorhabdus multivorans Doronina et al. 1996 as Ancylobacter multivorans comb. nov. and emended description of the genus Ancylobacter.</title>
        <authorList>
            <person name="Doronina N."/>
            <person name="Chemodurova A."/>
            <person name="Grouzdev D."/>
            <person name="Koziaeva V."/>
            <person name="Shi W."/>
            <person name="Wu L."/>
            <person name="Kaparullina E."/>
        </authorList>
    </citation>
    <scope>NUCLEOTIDE SEQUENCE [LARGE SCALE GENOMIC DNA]</scope>
    <source>
        <strain evidence="12">Jip08</strain>
    </source>
</reference>
<evidence type="ECO:0000256" key="8">
    <source>
        <dbReference type="ARBA" id="ARBA00038436"/>
    </source>
</evidence>
<name>A0ABT0DHZ4_9HYPH</name>
<keyword evidence="7 9" id="KW-0472">Membrane</keyword>
<comment type="subcellular location">
    <subcellularLocation>
        <location evidence="1 9">Cell inner membrane</location>
        <topology evidence="1 9">Multi-pass membrane protein</topology>
    </subcellularLocation>
</comment>
<dbReference type="PANTHER" id="PTHR35011">
    <property type="entry name" value="2,3-DIKETO-L-GULONATE TRAP TRANSPORTER SMALL PERMEASE PROTEIN YIAM"/>
    <property type="match status" value="1"/>
</dbReference>
<feature type="transmembrane region" description="Helical" evidence="9">
    <location>
        <begin position="116"/>
        <end position="136"/>
    </location>
</feature>
<proteinExistence type="inferred from homology"/>
<dbReference type="Proteomes" id="UP001202867">
    <property type="component" value="Unassembled WGS sequence"/>
</dbReference>
<dbReference type="InterPro" id="IPR055348">
    <property type="entry name" value="DctQ"/>
</dbReference>
<sequence length="194" mass="20807">MALDEITPMNGHETRSGPAAARAAGSVLDALMRVELVLARMENAVVIAAMAVAILAVAMSVAIRFFNLPIPDTGEWAMVAMSPLTFIGGALCSHLHRHLTADIVEMLPPGRLRRSLDAVAAVLCLVFGLFFIALAWDLFDYARSSGERLIDLGTPIAIPAGFVLAGAALMTFHAVLDIWRALEGREPGGYNPWR</sequence>
<gene>
    <name evidence="11" type="ORF">MWN33_01505</name>
</gene>
<keyword evidence="6 9" id="KW-1133">Transmembrane helix</keyword>
<evidence type="ECO:0000256" key="6">
    <source>
        <dbReference type="ARBA" id="ARBA00022989"/>
    </source>
</evidence>
<keyword evidence="4 9" id="KW-0997">Cell inner membrane</keyword>
<dbReference type="InterPro" id="IPR007387">
    <property type="entry name" value="TRAP_DctQ"/>
</dbReference>
<accession>A0ABT0DHZ4</accession>
<dbReference type="Pfam" id="PF04290">
    <property type="entry name" value="DctQ"/>
    <property type="match status" value="1"/>
</dbReference>
<keyword evidence="2 9" id="KW-0813">Transport</keyword>
<keyword evidence="3" id="KW-1003">Cell membrane</keyword>
<comment type="subunit">
    <text evidence="9">The complex comprises the extracytoplasmic solute receptor protein and the two transmembrane proteins.</text>
</comment>
<keyword evidence="5 9" id="KW-0812">Transmembrane</keyword>
<evidence type="ECO:0000256" key="7">
    <source>
        <dbReference type="ARBA" id="ARBA00023136"/>
    </source>
</evidence>
<feature type="transmembrane region" description="Helical" evidence="9">
    <location>
        <begin position="76"/>
        <end position="95"/>
    </location>
</feature>
<organism evidence="11 12">
    <name type="scientific">Ancylobacter koreensis</name>
    <dbReference type="NCBI Taxonomy" id="266121"/>
    <lineage>
        <taxon>Bacteria</taxon>
        <taxon>Pseudomonadati</taxon>
        <taxon>Pseudomonadota</taxon>
        <taxon>Alphaproteobacteria</taxon>
        <taxon>Hyphomicrobiales</taxon>
        <taxon>Xanthobacteraceae</taxon>
        <taxon>Ancylobacter</taxon>
    </lineage>
</organism>
<evidence type="ECO:0000256" key="5">
    <source>
        <dbReference type="ARBA" id="ARBA00022692"/>
    </source>
</evidence>
<protein>
    <recommendedName>
        <fullName evidence="9">TRAP transporter small permease protein</fullName>
    </recommendedName>
</protein>
<reference evidence="11 12" key="1">
    <citation type="submission" date="2022-04" db="EMBL/GenBank/DDBJ databases">
        <authorList>
            <person name="Grouzdev D.S."/>
            <person name="Pantiukh K.S."/>
            <person name="Krutkina M.S."/>
        </authorList>
    </citation>
    <scope>NUCLEOTIDE SEQUENCE [LARGE SCALE GENOMIC DNA]</scope>
    <source>
        <strain evidence="11 12">Jip08</strain>
    </source>
</reference>
<evidence type="ECO:0000259" key="10">
    <source>
        <dbReference type="Pfam" id="PF04290"/>
    </source>
</evidence>
<comment type="function">
    <text evidence="9">Part of the tripartite ATP-independent periplasmic (TRAP) transport system.</text>
</comment>
<comment type="caution">
    <text evidence="11">The sequence shown here is derived from an EMBL/GenBank/DDBJ whole genome shotgun (WGS) entry which is preliminary data.</text>
</comment>
<feature type="transmembrane region" description="Helical" evidence="9">
    <location>
        <begin position="156"/>
        <end position="176"/>
    </location>
</feature>
<feature type="transmembrane region" description="Helical" evidence="9">
    <location>
        <begin position="43"/>
        <end position="64"/>
    </location>
</feature>
<evidence type="ECO:0000256" key="9">
    <source>
        <dbReference type="RuleBase" id="RU369079"/>
    </source>
</evidence>
<dbReference type="EMBL" id="JALKCG010000001">
    <property type="protein sequence ID" value="MCK0206702.1"/>
    <property type="molecule type" value="Genomic_DNA"/>
</dbReference>
<evidence type="ECO:0000313" key="12">
    <source>
        <dbReference type="Proteomes" id="UP001202867"/>
    </source>
</evidence>
<feature type="domain" description="Tripartite ATP-independent periplasmic transporters DctQ component" evidence="10">
    <location>
        <begin position="54"/>
        <end position="183"/>
    </location>
</feature>
<evidence type="ECO:0000313" key="11">
    <source>
        <dbReference type="EMBL" id="MCK0206702.1"/>
    </source>
</evidence>
<evidence type="ECO:0000256" key="2">
    <source>
        <dbReference type="ARBA" id="ARBA00022448"/>
    </source>
</evidence>
<evidence type="ECO:0000256" key="3">
    <source>
        <dbReference type="ARBA" id="ARBA00022475"/>
    </source>
</evidence>
<comment type="similarity">
    <text evidence="8 9">Belongs to the TRAP transporter small permease family.</text>
</comment>
<keyword evidence="12" id="KW-1185">Reference proteome</keyword>